<accession>A0A067N708</accession>
<dbReference type="InterPro" id="IPR019363">
    <property type="entry name" value="LDAH"/>
</dbReference>
<protein>
    <recommendedName>
        <fullName evidence="7">AB hydrolase-1 domain-containing protein</fullName>
    </recommendedName>
</protein>
<dbReference type="Pfam" id="PF10230">
    <property type="entry name" value="LIDHydrolase"/>
    <property type="match status" value="1"/>
</dbReference>
<keyword evidence="4" id="KW-0378">Hydrolase</keyword>
<evidence type="ECO:0000313" key="6">
    <source>
        <dbReference type="Proteomes" id="UP000027195"/>
    </source>
</evidence>
<dbReference type="OrthoDB" id="448051at2759"/>
<comment type="subcellular location">
    <subcellularLocation>
        <location evidence="1">Lipid droplet</location>
    </subcellularLocation>
</comment>
<evidence type="ECO:0000256" key="2">
    <source>
        <dbReference type="ARBA" id="ARBA00008300"/>
    </source>
</evidence>
<keyword evidence="6" id="KW-1185">Reference proteome</keyword>
<evidence type="ECO:0000313" key="5">
    <source>
        <dbReference type="EMBL" id="KDQ19892.1"/>
    </source>
</evidence>
<reference evidence="6" key="1">
    <citation type="journal article" date="2014" name="Proc. Natl. Acad. Sci. U.S.A.">
        <title>Extensive sampling of basidiomycete genomes demonstrates inadequacy of the white-rot/brown-rot paradigm for wood decay fungi.</title>
        <authorList>
            <person name="Riley R."/>
            <person name="Salamov A.A."/>
            <person name="Brown D.W."/>
            <person name="Nagy L.G."/>
            <person name="Floudas D."/>
            <person name="Held B.W."/>
            <person name="Levasseur A."/>
            <person name="Lombard V."/>
            <person name="Morin E."/>
            <person name="Otillar R."/>
            <person name="Lindquist E.A."/>
            <person name="Sun H."/>
            <person name="LaButti K.M."/>
            <person name="Schmutz J."/>
            <person name="Jabbour D."/>
            <person name="Luo H."/>
            <person name="Baker S.E."/>
            <person name="Pisabarro A.G."/>
            <person name="Walton J.D."/>
            <person name="Blanchette R.A."/>
            <person name="Henrissat B."/>
            <person name="Martin F."/>
            <person name="Cullen D."/>
            <person name="Hibbett D.S."/>
            <person name="Grigoriev I.V."/>
        </authorList>
    </citation>
    <scope>NUCLEOTIDE SEQUENCE [LARGE SCALE GENOMIC DNA]</scope>
    <source>
        <strain evidence="6">FD-172 SS1</strain>
    </source>
</reference>
<dbReference type="STRING" id="930990.A0A067N708"/>
<evidence type="ECO:0000256" key="1">
    <source>
        <dbReference type="ARBA" id="ARBA00004502"/>
    </source>
</evidence>
<dbReference type="AlphaFoldDB" id="A0A067N708"/>
<evidence type="ECO:0000256" key="3">
    <source>
        <dbReference type="ARBA" id="ARBA00022677"/>
    </source>
</evidence>
<proteinExistence type="inferred from homology"/>
<dbReference type="PANTHER" id="PTHR13390">
    <property type="entry name" value="LIPASE"/>
    <property type="match status" value="1"/>
</dbReference>
<dbReference type="GO" id="GO:0019915">
    <property type="term" value="P:lipid storage"/>
    <property type="evidence" value="ECO:0007669"/>
    <property type="project" value="InterPro"/>
</dbReference>
<dbReference type="InterPro" id="IPR029058">
    <property type="entry name" value="AB_hydrolase_fold"/>
</dbReference>
<dbReference type="HOGENOM" id="CLU_018394_1_1_1"/>
<gene>
    <name evidence="5" type="ORF">BOTBODRAFT_152446</name>
</gene>
<name>A0A067N708_BOTB1</name>
<dbReference type="SUPFAM" id="SSF53474">
    <property type="entry name" value="alpha/beta-Hydrolases"/>
    <property type="match status" value="1"/>
</dbReference>
<dbReference type="Gene3D" id="3.40.50.1820">
    <property type="entry name" value="alpha/beta hydrolase"/>
    <property type="match status" value="1"/>
</dbReference>
<dbReference type="PANTHER" id="PTHR13390:SF0">
    <property type="entry name" value="LIPID DROPLET-ASSOCIATED HYDROLASE"/>
    <property type="match status" value="1"/>
</dbReference>
<dbReference type="GO" id="GO:0016298">
    <property type="term" value="F:lipase activity"/>
    <property type="evidence" value="ECO:0007669"/>
    <property type="project" value="InterPro"/>
</dbReference>
<sequence>MTHSLPPFLTIEPKCQGETLPLVTRFLHSEKLGNTEAHTLWWPCASEEPVAVILFIPGNPGLIEFYRGFLSAIHDQTKDEIAILAHAHLGHASHIPPPPEQFLGLTPQVEGALEAYDTVKAMYPAAKMVLIGHSIGAWISTKVLQYRPETVEATFLLFPTLSEIAQSPNGRRLSRLFRPPFPRFISAISPACWFIPTGLLACLFSDWPEQQITVLETLIGSPATVFASLTMAGEEMLQLRELDAAFIQQHRAKLWIYYAEKDDWIAEEQAKVEKAMEDPNLSGTGDHITHCRHGVPHSFPLNHGPLLGAHCVNWLQACGILD</sequence>
<dbReference type="Proteomes" id="UP000027195">
    <property type="component" value="Unassembled WGS sequence"/>
</dbReference>
<comment type="similarity">
    <text evidence="2">Belongs to the AB hydrolase superfamily. LDAH family.</text>
</comment>
<evidence type="ECO:0000256" key="4">
    <source>
        <dbReference type="ARBA" id="ARBA00022801"/>
    </source>
</evidence>
<dbReference type="GO" id="GO:0005811">
    <property type="term" value="C:lipid droplet"/>
    <property type="evidence" value="ECO:0007669"/>
    <property type="project" value="UniProtKB-SubCell"/>
</dbReference>
<keyword evidence="3" id="KW-0551">Lipid droplet</keyword>
<organism evidence="5 6">
    <name type="scientific">Botryobasidium botryosum (strain FD-172 SS1)</name>
    <dbReference type="NCBI Taxonomy" id="930990"/>
    <lineage>
        <taxon>Eukaryota</taxon>
        <taxon>Fungi</taxon>
        <taxon>Dikarya</taxon>
        <taxon>Basidiomycota</taxon>
        <taxon>Agaricomycotina</taxon>
        <taxon>Agaricomycetes</taxon>
        <taxon>Cantharellales</taxon>
        <taxon>Botryobasidiaceae</taxon>
        <taxon>Botryobasidium</taxon>
    </lineage>
</organism>
<evidence type="ECO:0008006" key="7">
    <source>
        <dbReference type="Google" id="ProtNLM"/>
    </source>
</evidence>
<dbReference type="InParanoid" id="A0A067N708"/>
<dbReference type="EMBL" id="KL198018">
    <property type="protein sequence ID" value="KDQ19892.1"/>
    <property type="molecule type" value="Genomic_DNA"/>
</dbReference>